<gene>
    <name evidence="1" type="ORF">NAV_LOCUS9740</name>
</gene>
<sequence length="78" mass="8737">MIIWQYGGVNGSEIEVEPIFNNVATFIDRDSDILGREIQKRASGMVKQPIATNVGAQLQAPPRKIAQPAFQHEKNKQF</sequence>
<reference evidence="1 2" key="1">
    <citation type="submission" date="2018-08" db="EMBL/GenBank/DDBJ databases">
        <authorList>
            <person name="Laetsch R D."/>
            <person name="Stevens L."/>
            <person name="Kumar S."/>
            <person name="Blaxter L. M."/>
        </authorList>
    </citation>
    <scope>NUCLEOTIDE SEQUENCE [LARGE SCALE GENOMIC DNA]</scope>
</reference>
<dbReference type="AlphaFoldDB" id="A0A498SSX4"/>
<dbReference type="EMBL" id="UPTC01004419">
    <property type="protein sequence ID" value="VBB34949.1"/>
    <property type="molecule type" value="Genomic_DNA"/>
</dbReference>
<dbReference type="Proteomes" id="UP000276991">
    <property type="component" value="Unassembled WGS sequence"/>
</dbReference>
<name>A0A498SSX4_ACAVI</name>
<protein>
    <submittedName>
        <fullName evidence="1">Uncharacterized protein</fullName>
    </submittedName>
</protein>
<accession>A0A498SSX4</accession>
<keyword evidence="2" id="KW-1185">Reference proteome</keyword>
<organism evidence="1 2">
    <name type="scientific">Acanthocheilonema viteae</name>
    <name type="common">Filarial nematode worm</name>
    <name type="synonym">Dipetalonema viteae</name>
    <dbReference type="NCBI Taxonomy" id="6277"/>
    <lineage>
        <taxon>Eukaryota</taxon>
        <taxon>Metazoa</taxon>
        <taxon>Ecdysozoa</taxon>
        <taxon>Nematoda</taxon>
        <taxon>Chromadorea</taxon>
        <taxon>Rhabditida</taxon>
        <taxon>Spirurina</taxon>
        <taxon>Spiruromorpha</taxon>
        <taxon>Filarioidea</taxon>
        <taxon>Onchocercidae</taxon>
        <taxon>Acanthocheilonema</taxon>
    </lineage>
</organism>
<evidence type="ECO:0000313" key="1">
    <source>
        <dbReference type="EMBL" id="VBB34949.1"/>
    </source>
</evidence>
<proteinExistence type="predicted"/>
<evidence type="ECO:0000313" key="2">
    <source>
        <dbReference type="Proteomes" id="UP000276991"/>
    </source>
</evidence>